<evidence type="ECO:0000313" key="2">
    <source>
        <dbReference type="Proteomes" id="UP000276133"/>
    </source>
</evidence>
<organism evidence="1 2">
    <name type="scientific">Brachionus plicatilis</name>
    <name type="common">Marine rotifer</name>
    <name type="synonym">Brachionus muelleri</name>
    <dbReference type="NCBI Taxonomy" id="10195"/>
    <lineage>
        <taxon>Eukaryota</taxon>
        <taxon>Metazoa</taxon>
        <taxon>Spiralia</taxon>
        <taxon>Gnathifera</taxon>
        <taxon>Rotifera</taxon>
        <taxon>Eurotatoria</taxon>
        <taxon>Monogononta</taxon>
        <taxon>Pseudotrocha</taxon>
        <taxon>Ploima</taxon>
        <taxon>Brachionidae</taxon>
        <taxon>Brachionus</taxon>
    </lineage>
</organism>
<accession>A0A3M7R1Q5</accession>
<name>A0A3M7R1Q5_BRAPC</name>
<proteinExistence type="predicted"/>
<keyword evidence="2" id="KW-1185">Reference proteome</keyword>
<evidence type="ECO:0000313" key="1">
    <source>
        <dbReference type="EMBL" id="RNA17517.1"/>
    </source>
</evidence>
<protein>
    <submittedName>
        <fullName evidence="1">Uncharacterized protein</fullName>
    </submittedName>
</protein>
<sequence>MKNCNLILIEQMFIKSHLLSIHGISKTCSFCMKFHNRLQVLNISSKIEKGMKESSVIHNQIESDIPSLKIRLISRFTLSLFIFTKFEEKF</sequence>
<dbReference type="Proteomes" id="UP000276133">
    <property type="component" value="Unassembled WGS sequence"/>
</dbReference>
<dbReference type="EMBL" id="REGN01004439">
    <property type="protein sequence ID" value="RNA17517.1"/>
    <property type="molecule type" value="Genomic_DNA"/>
</dbReference>
<dbReference type="AlphaFoldDB" id="A0A3M7R1Q5"/>
<gene>
    <name evidence="1" type="ORF">BpHYR1_045697</name>
</gene>
<reference evidence="1 2" key="1">
    <citation type="journal article" date="2018" name="Sci. Rep.">
        <title>Genomic signatures of local adaptation to the degree of environmental predictability in rotifers.</title>
        <authorList>
            <person name="Franch-Gras L."/>
            <person name="Hahn C."/>
            <person name="Garcia-Roger E.M."/>
            <person name="Carmona M.J."/>
            <person name="Serra M."/>
            <person name="Gomez A."/>
        </authorList>
    </citation>
    <scope>NUCLEOTIDE SEQUENCE [LARGE SCALE GENOMIC DNA]</scope>
    <source>
        <strain evidence="1">HYR1</strain>
    </source>
</reference>
<comment type="caution">
    <text evidence="1">The sequence shown here is derived from an EMBL/GenBank/DDBJ whole genome shotgun (WGS) entry which is preliminary data.</text>
</comment>